<name>A0A7X0CFX2_9BURK</name>
<evidence type="ECO:0000313" key="3">
    <source>
        <dbReference type="Proteomes" id="UP000540787"/>
    </source>
</evidence>
<keyword evidence="1" id="KW-0472">Membrane</keyword>
<accession>A0A7X0CFX2</accession>
<feature type="transmembrane region" description="Helical" evidence="1">
    <location>
        <begin position="31"/>
        <end position="51"/>
    </location>
</feature>
<keyword evidence="1" id="KW-1133">Transmembrane helix</keyword>
<dbReference type="RefSeq" id="WP_183556218.1">
    <property type="nucleotide sequence ID" value="NZ_JACHBX010000004.1"/>
</dbReference>
<proteinExistence type="predicted"/>
<gene>
    <name evidence="2" type="ORF">HD842_003720</name>
</gene>
<keyword evidence="1" id="KW-0812">Transmembrane</keyword>
<keyword evidence="3" id="KW-1185">Reference proteome</keyword>
<reference evidence="2 3" key="1">
    <citation type="submission" date="2020-08" db="EMBL/GenBank/DDBJ databases">
        <title>The Agave Microbiome: Exploring the role of microbial communities in plant adaptations to desert environments.</title>
        <authorList>
            <person name="Partida-Martinez L.P."/>
        </authorList>
    </citation>
    <scope>NUCLEOTIDE SEQUENCE [LARGE SCALE GENOMIC DNA]</scope>
    <source>
        <strain evidence="2 3">AT3.2</strain>
    </source>
</reference>
<evidence type="ECO:0000313" key="2">
    <source>
        <dbReference type="EMBL" id="MBB6135553.1"/>
    </source>
</evidence>
<dbReference type="AlphaFoldDB" id="A0A7X0CFX2"/>
<comment type="caution">
    <text evidence="2">The sequence shown here is derived from an EMBL/GenBank/DDBJ whole genome shotgun (WGS) entry which is preliminary data.</text>
</comment>
<dbReference type="EMBL" id="JACHBX010000004">
    <property type="protein sequence ID" value="MBB6135553.1"/>
    <property type="molecule type" value="Genomic_DNA"/>
</dbReference>
<evidence type="ECO:0000256" key="1">
    <source>
        <dbReference type="SAM" id="Phobius"/>
    </source>
</evidence>
<sequence length="184" mass="20442">MPAASFEEFARTVSDGSLEVHLEATEPRGPLAGIMWTMMTVSAAFIGSNYFGGMLKELGKDHYLVLKDALAKLTQRTMEIPRVEPTMFGTTGKVDQTDPFSMGFSIWAELPNERRAKLLIPKVADKEDYAKLSDAFFEFARRCHEEGEGVLTGIGFDVSRKSDPITVAYNKMTSAIEYANPFAR</sequence>
<protein>
    <submittedName>
        <fullName evidence="2">Uncharacterized protein</fullName>
    </submittedName>
</protein>
<dbReference type="Proteomes" id="UP000540787">
    <property type="component" value="Unassembled WGS sequence"/>
</dbReference>
<organism evidence="2 3">
    <name type="scientific">Massilia aurea</name>
    <dbReference type="NCBI Taxonomy" id="373040"/>
    <lineage>
        <taxon>Bacteria</taxon>
        <taxon>Pseudomonadati</taxon>
        <taxon>Pseudomonadota</taxon>
        <taxon>Betaproteobacteria</taxon>
        <taxon>Burkholderiales</taxon>
        <taxon>Oxalobacteraceae</taxon>
        <taxon>Telluria group</taxon>
        <taxon>Massilia</taxon>
    </lineage>
</organism>